<reference evidence="1" key="1">
    <citation type="submission" date="2018-09" db="EMBL/GenBank/DDBJ databases">
        <title>A genomic encyclopedia of anaerobic methanotrophic archaea.</title>
        <authorList>
            <person name="Skennerton C.T."/>
            <person name="Chadwick G.L."/>
            <person name="Laso-Perez R."/>
            <person name="Leu A.O."/>
            <person name="Speth D.R."/>
            <person name="Yu H."/>
            <person name="Morgan-Lang C."/>
            <person name="Hatzenpichler R."/>
            <person name="Goudeau D."/>
            <person name="Malmstrom R."/>
            <person name="Woyke T."/>
            <person name="Hallam S."/>
            <person name="Tyson G.W."/>
            <person name="Wegener G."/>
            <person name="Boetius A."/>
            <person name="Orphan V.J."/>
        </authorList>
    </citation>
    <scope>NUCLEOTIDE SEQUENCE</scope>
    <source>
        <strain evidence="1">CONS3730D10UFb2</strain>
    </source>
</reference>
<evidence type="ECO:0000313" key="1">
    <source>
        <dbReference type="EMBL" id="TKY92463.1"/>
    </source>
</evidence>
<proteinExistence type="predicted"/>
<gene>
    <name evidence="1" type="ORF">C5S46_00540</name>
</gene>
<accession>A0AC61SCJ5</accession>
<name>A0AC61SCJ5_9EURY</name>
<comment type="caution">
    <text evidence="1">The sequence shown here is derived from an EMBL/GenBank/DDBJ whole genome shotgun (WGS) entry which is preliminary data.</text>
</comment>
<dbReference type="Proteomes" id="UP000315423">
    <property type="component" value="Unassembled WGS sequence"/>
</dbReference>
<dbReference type="EMBL" id="QYBA01000014">
    <property type="protein sequence ID" value="TKY92463.1"/>
    <property type="molecule type" value="Genomic_DNA"/>
</dbReference>
<evidence type="ECO:0000313" key="2">
    <source>
        <dbReference type="Proteomes" id="UP000315423"/>
    </source>
</evidence>
<protein>
    <submittedName>
        <fullName evidence="1">Uncharacterized protein</fullName>
    </submittedName>
</protein>
<organism evidence="1 2">
    <name type="scientific">Candidatus Methanomarinus sp</name>
    <dbReference type="NCBI Taxonomy" id="3386244"/>
    <lineage>
        <taxon>Archaea</taxon>
        <taxon>Methanobacteriati</taxon>
        <taxon>Methanobacteriota</taxon>
        <taxon>Stenosarchaea group</taxon>
        <taxon>Methanomicrobia</taxon>
        <taxon>Methanosarcinales</taxon>
        <taxon>ANME-2 cluster</taxon>
        <taxon>Candidatus Methanocomedenaceae</taxon>
        <taxon>Candidatus Methanomarinus</taxon>
    </lineage>
</organism>
<sequence>MRVEGYDLAYHFLKNASKEYQFNNKTDSEIAQEIVATFGSKVKLTASVDPTTEKHYKLTKTSRDSFFNFLKKRALKIDYELYVSARTLYFLKRKEDPDELFTLEWGKNLNSFNPTISTAGVLTEVENRWWDKNKKKVIVGTAKAGDEKYPRKRENERQRG</sequence>